<dbReference type="RefSeq" id="WP_377918158.1">
    <property type="nucleotide sequence ID" value="NZ_JBHRZT010000072.1"/>
</dbReference>
<name>A0ABV8B8M9_9BACI</name>
<dbReference type="EMBL" id="JBHRZT010000072">
    <property type="protein sequence ID" value="MFC3885766.1"/>
    <property type="molecule type" value="Genomic_DNA"/>
</dbReference>
<dbReference type="Proteomes" id="UP001595752">
    <property type="component" value="Unassembled WGS sequence"/>
</dbReference>
<reference evidence="2" key="1">
    <citation type="journal article" date="2019" name="Int. J. Syst. Evol. Microbiol.">
        <title>The Global Catalogue of Microorganisms (GCM) 10K type strain sequencing project: providing services to taxonomists for standard genome sequencing and annotation.</title>
        <authorList>
            <consortium name="The Broad Institute Genomics Platform"/>
            <consortium name="The Broad Institute Genome Sequencing Center for Infectious Disease"/>
            <person name="Wu L."/>
            <person name="Ma J."/>
        </authorList>
    </citation>
    <scope>NUCLEOTIDE SEQUENCE [LARGE SCALE GENOMIC DNA]</scope>
    <source>
        <strain evidence="2">CCUG 61889</strain>
    </source>
</reference>
<gene>
    <name evidence="1" type="ORF">ACFOU2_20730</name>
</gene>
<accession>A0ABV8B8M9</accession>
<organism evidence="1 2">
    <name type="scientific">Bacillus songklensis</name>
    <dbReference type="NCBI Taxonomy" id="1069116"/>
    <lineage>
        <taxon>Bacteria</taxon>
        <taxon>Bacillati</taxon>
        <taxon>Bacillota</taxon>
        <taxon>Bacilli</taxon>
        <taxon>Bacillales</taxon>
        <taxon>Bacillaceae</taxon>
        <taxon>Bacillus</taxon>
    </lineage>
</organism>
<evidence type="ECO:0000313" key="2">
    <source>
        <dbReference type="Proteomes" id="UP001595752"/>
    </source>
</evidence>
<proteinExistence type="predicted"/>
<comment type="caution">
    <text evidence="1">The sequence shown here is derived from an EMBL/GenBank/DDBJ whole genome shotgun (WGS) entry which is preliminary data.</text>
</comment>
<protein>
    <recommendedName>
        <fullName evidence="3">Damage-inducible protein DinB</fullName>
    </recommendedName>
</protein>
<sequence length="147" mass="17004">MNNDLLRHYVATLSYRASKAFKDAPKQYPDFEAGKDVRQPVEILNHMSNVLTYALNSYGEEEESFSELKNWEEEIERFYRIVEKLDQVIAKGTEPHPLTIEQIVQGPLSDVMTHIGQLYTLRRLAGSPVTKESFIKADIRIGKVRYE</sequence>
<dbReference type="SUPFAM" id="SSF109854">
    <property type="entry name" value="DinB/YfiT-like putative metalloenzymes"/>
    <property type="match status" value="1"/>
</dbReference>
<keyword evidence="2" id="KW-1185">Reference proteome</keyword>
<evidence type="ECO:0008006" key="3">
    <source>
        <dbReference type="Google" id="ProtNLM"/>
    </source>
</evidence>
<evidence type="ECO:0000313" key="1">
    <source>
        <dbReference type="EMBL" id="MFC3885766.1"/>
    </source>
</evidence>
<dbReference type="InterPro" id="IPR034660">
    <property type="entry name" value="DinB/YfiT-like"/>
</dbReference>